<dbReference type="RefSeq" id="WP_137826836.1">
    <property type="nucleotide sequence ID" value="NZ_CP065989.1"/>
</dbReference>
<dbReference type="Gene3D" id="1.10.357.10">
    <property type="entry name" value="Tetracycline Repressor, domain 2"/>
    <property type="match status" value="1"/>
</dbReference>
<dbReference type="AlphaFoldDB" id="A0A7T4A213"/>
<dbReference type="PANTHER" id="PTHR47506">
    <property type="entry name" value="TRANSCRIPTIONAL REGULATORY PROTEIN"/>
    <property type="match status" value="1"/>
</dbReference>
<evidence type="ECO:0000313" key="7">
    <source>
        <dbReference type="Proteomes" id="UP000595374"/>
    </source>
</evidence>
<sequence>MMRGRPPAFERDQALLEAARLFWRHGYSGTSTRALTSAIGISSSSLYAAFGSKAGLFAEAVEVYANRYAEIYRRAVASDAIGEVVETLLRESIIEFTQDPADHPGCMVTSAIITDSADASDAGEIISAMQTENARLLHARFTRAVEDGDLPADASPTALTDAVQAVWLGLSAQSNQGMSRERLLRAADLAAHALWGTRTAEA</sequence>
<organism evidence="6 7">
    <name type="scientific">Brevibacterium casei</name>
    <dbReference type="NCBI Taxonomy" id="33889"/>
    <lineage>
        <taxon>Bacteria</taxon>
        <taxon>Bacillati</taxon>
        <taxon>Actinomycetota</taxon>
        <taxon>Actinomycetes</taxon>
        <taxon>Micrococcales</taxon>
        <taxon>Brevibacteriaceae</taxon>
        <taxon>Brevibacterium</taxon>
    </lineage>
</organism>
<dbReference type="InterPro" id="IPR036271">
    <property type="entry name" value="Tet_transcr_reg_TetR-rel_C_sf"/>
</dbReference>
<dbReference type="GO" id="GO:0003677">
    <property type="term" value="F:DNA binding"/>
    <property type="evidence" value="ECO:0007669"/>
    <property type="project" value="UniProtKB-UniRule"/>
</dbReference>
<feature type="domain" description="HTH tetR-type" evidence="5">
    <location>
        <begin position="8"/>
        <end position="68"/>
    </location>
</feature>
<keyword evidence="2 4" id="KW-0238">DNA-binding</keyword>
<accession>A0A7T4A213</accession>
<reference evidence="6 7" key="1">
    <citation type="submission" date="2020-12" db="EMBL/GenBank/DDBJ databases">
        <title>FDA dAtabase for Regulatory Grade micrObial Sequences (FDA-ARGOS): Supporting development and validation of Infectious Disease Dx tests.</title>
        <authorList>
            <person name="Sproer C."/>
            <person name="Gronow S."/>
            <person name="Severitt S."/>
            <person name="Schroder I."/>
            <person name="Tallon L."/>
            <person name="Sadzewicz L."/>
            <person name="Zhao X."/>
            <person name="Boylan J."/>
            <person name="Ott S."/>
            <person name="Bowen H."/>
            <person name="Vavikolanu K."/>
            <person name="Mehta A."/>
            <person name="Aluvathingal J."/>
            <person name="Nadendla S."/>
            <person name="Lowell S."/>
            <person name="Myers T."/>
            <person name="Yan Y."/>
            <person name="Sichtig H."/>
        </authorList>
    </citation>
    <scope>NUCLEOTIDE SEQUENCE [LARGE SCALE GENOMIC DNA]</scope>
    <source>
        <strain evidence="6 7">FDAARGOS_990</strain>
    </source>
</reference>
<dbReference type="SUPFAM" id="SSF48498">
    <property type="entry name" value="Tetracyclin repressor-like, C-terminal domain"/>
    <property type="match status" value="1"/>
</dbReference>
<evidence type="ECO:0000313" key="6">
    <source>
        <dbReference type="EMBL" id="QQB15857.1"/>
    </source>
</evidence>
<dbReference type="InterPro" id="IPR001647">
    <property type="entry name" value="HTH_TetR"/>
</dbReference>
<keyword evidence="1" id="KW-0805">Transcription regulation</keyword>
<protein>
    <submittedName>
        <fullName evidence="6">TetR/AcrR family transcriptional regulator</fullName>
    </submittedName>
</protein>
<dbReference type="EMBL" id="CP065989">
    <property type="protein sequence ID" value="QQB15857.1"/>
    <property type="molecule type" value="Genomic_DNA"/>
</dbReference>
<evidence type="ECO:0000259" key="5">
    <source>
        <dbReference type="PROSITE" id="PS50977"/>
    </source>
</evidence>
<dbReference type="Pfam" id="PF00440">
    <property type="entry name" value="TetR_N"/>
    <property type="match status" value="1"/>
</dbReference>
<dbReference type="PANTHER" id="PTHR47506:SF1">
    <property type="entry name" value="HTH-TYPE TRANSCRIPTIONAL REGULATOR YJDC"/>
    <property type="match status" value="1"/>
</dbReference>
<dbReference type="Gene3D" id="1.10.10.60">
    <property type="entry name" value="Homeodomain-like"/>
    <property type="match status" value="1"/>
</dbReference>
<feature type="DNA-binding region" description="H-T-H motif" evidence="4">
    <location>
        <begin position="31"/>
        <end position="50"/>
    </location>
</feature>
<dbReference type="SUPFAM" id="SSF46689">
    <property type="entry name" value="Homeodomain-like"/>
    <property type="match status" value="1"/>
</dbReference>
<dbReference type="PROSITE" id="PS50977">
    <property type="entry name" value="HTH_TETR_2"/>
    <property type="match status" value="1"/>
</dbReference>
<name>A0A7T4A213_9MICO</name>
<gene>
    <name evidence="6" type="ORF">I6H47_08135</name>
</gene>
<evidence type="ECO:0000256" key="2">
    <source>
        <dbReference type="ARBA" id="ARBA00023125"/>
    </source>
</evidence>
<proteinExistence type="predicted"/>
<dbReference type="InterPro" id="IPR009057">
    <property type="entry name" value="Homeodomain-like_sf"/>
</dbReference>
<evidence type="ECO:0000256" key="4">
    <source>
        <dbReference type="PROSITE-ProRule" id="PRU00335"/>
    </source>
</evidence>
<dbReference type="Proteomes" id="UP000595374">
    <property type="component" value="Chromosome"/>
</dbReference>
<keyword evidence="3" id="KW-0804">Transcription</keyword>
<evidence type="ECO:0000256" key="3">
    <source>
        <dbReference type="ARBA" id="ARBA00023163"/>
    </source>
</evidence>
<evidence type="ECO:0000256" key="1">
    <source>
        <dbReference type="ARBA" id="ARBA00023015"/>
    </source>
</evidence>